<dbReference type="Gene3D" id="3.40.50.1820">
    <property type="entry name" value="alpha/beta hydrolase"/>
    <property type="match status" value="1"/>
</dbReference>
<dbReference type="GO" id="GO:0016042">
    <property type="term" value="P:lipid catabolic process"/>
    <property type="evidence" value="ECO:0007669"/>
    <property type="project" value="UniProtKB-KW"/>
</dbReference>
<gene>
    <name evidence="5" type="ORF">IC230_26870</name>
</gene>
<dbReference type="Pfam" id="PF00561">
    <property type="entry name" value="Abhydrolase_1"/>
    <property type="match status" value="1"/>
</dbReference>
<dbReference type="PANTHER" id="PTHR10272:SF0">
    <property type="entry name" value="PLATELET-ACTIVATING FACTOR ACETYLHYDROLASE"/>
    <property type="match status" value="1"/>
</dbReference>
<dbReference type="InterPro" id="IPR029058">
    <property type="entry name" value="AB_hydrolase_fold"/>
</dbReference>
<keyword evidence="1 5" id="KW-0378">Hydrolase</keyword>
<dbReference type="InterPro" id="IPR000073">
    <property type="entry name" value="AB_hydrolase_1"/>
</dbReference>
<reference evidence="5" key="1">
    <citation type="submission" date="2020-09" db="EMBL/GenBank/DDBJ databases">
        <authorList>
            <person name="Kim M.K."/>
        </authorList>
    </citation>
    <scope>NUCLEOTIDE SEQUENCE</scope>
    <source>
        <strain evidence="5">BT704</strain>
    </source>
</reference>
<organism evidence="5 6">
    <name type="scientific">Spirosoma validum</name>
    <dbReference type="NCBI Taxonomy" id="2771355"/>
    <lineage>
        <taxon>Bacteria</taxon>
        <taxon>Pseudomonadati</taxon>
        <taxon>Bacteroidota</taxon>
        <taxon>Cytophagia</taxon>
        <taxon>Cytophagales</taxon>
        <taxon>Cytophagaceae</taxon>
        <taxon>Spirosoma</taxon>
    </lineage>
</organism>
<accession>A0A927B7C3</accession>
<keyword evidence="2" id="KW-0442">Lipid degradation</keyword>
<proteinExistence type="predicted"/>
<keyword evidence="3" id="KW-0443">Lipid metabolism</keyword>
<sequence length="395" mass="46082">MKPYLLILICVLPTTRSLGQEYKFWADLKPGKYKVGFQDTLILKTDEPYAYKAYRGVKPFFISIWFPTKQKTKRPEMIYQDYYQYASQKELNSVRNALIRVDTSVFIHSGILANMDTWGTIKFSQNEQKLWQAILNTKVNAHRSSHFPTTTYPTIIYNHGGGGTANENAVLFEFLASHGFVVISCNYKYPADNEQGFEYYFASKKFTYCTDIEFVIQYSKQLPFTDPNRFYYIGHSFGAQQGLKLNQKGNRDIKRYILLDTTLEDYSLEAVTQMWPELDTLIQRHAKEFKTSTYIITAPRAYYENGNYLQQPYPEFKIYKFLSAERVTLVNSKQPMNHNSFLSLGIIKKFYAHEYPQIDNRTATGQVAAYFDVVRLVLSILTDKKLNRDKFIIVK</sequence>
<evidence type="ECO:0000313" key="6">
    <source>
        <dbReference type="Proteomes" id="UP000653797"/>
    </source>
</evidence>
<comment type="caution">
    <text evidence="5">The sequence shown here is derived from an EMBL/GenBank/DDBJ whole genome shotgun (WGS) entry which is preliminary data.</text>
</comment>
<feature type="domain" description="AB hydrolase-1" evidence="4">
    <location>
        <begin position="153"/>
        <end position="275"/>
    </location>
</feature>
<dbReference type="Proteomes" id="UP000653797">
    <property type="component" value="Unassembled WGS sequence"/>
</dbReference>
<protein>
    <submittedName>
        <fullName evidence="5">Alpha/beta fold hydrolase</fullName>
    </submittedName>
</protein>
<evidence type="ECO:0000256" key="3">
    <source>
        <dbReference type="ARBA" id="ARBA00023098"/>
    </source>
</evidence>
<evidence type="ECO:0000259" key="4">
    <source>
        <dbReference type="Pfam" id="PF00561"/>
    </source>
</evidence>
<dbReference type="SUPFAM" id="SSF53474">
    <property type="entry name" value="alpha/beta-Hydrolases"/>
    <property type="match status" value="1"/>
</dbReference>
<evidence type="ECO:0000256" key="1">
    <source>
        <dbReference type="ARBA" id="ARBA00022801"/>
    </source>
</evidence>
<keyword evidence="6" id="KW-1185">Reference proteome</keyword>
<dbReference type="EMBL" id="JACXAA010000013">
    <property type="protein sequence ID" value="MBD2756541.1"/>
    <property type="molecule type" value="Genomic_DNA"/>
</dbReference>
<name>A0A927B7C3_9BACT</name>
<evidence type="ECO:0000256" key="2">
    <source>
        <dbReference type="ARBA" id="ARBA00022963"/>
    </source>
</evidence>
<dbReference type="AlphaFoldDB" id="A0A927B7C3"/>
<evidence type="ECO:0000313" key="5">
    <source>
        <dbReference type="EMBL" id="MBD2756541.1"/>
    </source>
</evidence>
<dbReference type="PANTHER" id="PTHR10272">
    <property type="entry name" value="PLATELET-ACTIVATING FACTOR ACETYLHYDROLASE"/>
    <property type="match status" value="1"/>
</dbReference>
<dbReference type="GO" id="GO:0003847">
    <property type="term" value="F:1-alkyl-2-acetylglycerophosphocholine esterase activity"/>
    <property type="evidence" value="ECO:0007669"/>
    <property type="project" value="TreeGrafter"/>
</dbReference>